<gene>
    <name evidence="3" type="ORF">EZH22_08050</name>
</gene>
<organism evidence="3 4">
    <name type="scientific">Xanthobacter dioxanivorans</name>
    <dbReference type="NCBI Taxonomy" id="2528964"/>
    <lineage>
        <taxon>Bacteria</taxon>
        <taxon>Pseudomonadati</taxon>
        <taxon>Pseudomonadota</taxon>
        <taxon>Alphaproteobacteria</taxon>
        <taxon>Hyphomicrobiales</taxon>
        <taxon>Xanthobacteraceae</taxon>
        <taxon>Xanthobacter</taxon>
    </lineage>
</organism>
<dbReference type="GO" id="GO:0005576">
    <property type="term" value="C:extracellular region"/>
    <property type="evidence" value="ECO:0007669"/>
    <property type="project" value="TreeGrafter"/>
</dbReference>
<evidence type="ECO:0000313" key="3">
    <source>
        <dbReference type="EMBL" id="QRG08249.1"/>
    </source>
</evidence>
<accession>A0A974PR78</accession>
<reference evidence="3 4" key="1">
    <citation type="submission" date="2020-10" db="EMBL/GenBank/DDBJ databases">
        <title>Degradation of 1,4-Dioxane by Xanthobacter sp. YN2, via a Novel Group-2 Soluble Di-Iron Monooxygenase.</title>
        <authorList>
            <person name="Ma F."/>
            <person name="Wang Y."/>
            <person name="Yang J."/>
            <person name="Guo H."/>
            <person name="Su D."/>
            <person name="Yu L."/>
        </authorList>
    </citation>
    <scope>NUCLEOTIDE SEQUENCE [LARGE SCALE GENOMIC DNA]</scope>
    <source>
        <strain evidence="3 4">YN2</strain>
    </source>
</reference>
<dbReference type="PANTHER" id="PTHR37549:SF1">
    <property type="entry name" value="LIPOPROTEIN LPRI"/>
    <property type="match status" value="1"/>
</dbReference>
<dbReference type="InterPro" id="IPR052755">
    <property type="entry name" value="Lysozyme_Inhibitor_LprI"/>
</dbReference>
<name>A0A974PR78_9HYPH</name>
<dbReference type="InterPro" id="IPR009739">
    <property type="entry name" value="LprI-like_N"/>
</dbReference>
<keyword evidence="4" id="KW-1185">Reference proteome</keyword>
<evidence type="ECO:0000259" key="2">
    <source>
        <dbReference type="Pfam" id="PF07007"/>
    </source>
</evidence>
<feature type="signal peptide" evidence="1">
    <location>
        <begin position="1"/>
        <end position="36"/>
    </location>
</feature>
<evidence type="ECO:0000313" key="4">
    <source>
        <dbReference type="Proteomes" id="UP000596427"/>
    </source>
</evidence>
<dbReference type="Pfam" id="PF07007">
    <property type="entry name" value="LprI"/>
    <property type="match status" value="1"/>
</dbReference>
<feature type="domain" description="Lysozyme inhibitor LprI-like N-terminal" evidence="2">
    <location>
        <begin position="41"/>
        <end position="116"/>
    </location>
</feature>
<dbReference type="AlphaFoldDB" id="A0A974PR78"/>
<proteinExistence type="predicted"/>
<dbReference type="Proteomes" id="UP000596427">
    <property type="component" value="Chromosome"/>
</dbReference>
<protein>
    <submittedName>
        <fullName evidence="3">DUF1311 domain-containing protein</fullName>
    </submittedName>
</protein>
<sequence length="129" mass="13464">MTRPRNALPMAAALCAVAFGALTSGALGLAAGPARAASFDCTGAQAPDEAAVCANCDLAQQDVKLATLYGVITKLVGMGQRGMIQDEQRAWLHQRAACKGDTSCLARAYGTRIGQLEKAMDDIYSRGPF</sequence>
<feature type="chain" id="PRO_5037125034" evidence="1">
    <location>
        <begin position="37"/>
        <end position="129"/>
    </location>
</feature>
<dbReference type="EMBL" id="CP063362">
    <property type="protein sequence ID" value="QRG08249.1"/>
    <property type="molecule type" value="Genomic_DNA"/>
</dbReference>
<dbReference type="RefSeq" id="WP_203195162.1">
    <property type="nucleotide sequence ID" value="NZ_CP063362.1"/>
</dbReference>
<dbReference type="Gene3D" id="1.20.1270.180">
    <property type="match status" value="1"/>
</dbReference>
<evidence type="ECO:0000256" key="1">
    <source>
        <dbReference type="SAM" id="SignalP"/>
    </source>
</evidence>
<dbReference type="PANTHER" id="PTHR37549">
    <property type="entry name" value="LIPOPROTEIN LPRI"/>
    <property type="match status" value="1"/>
</dbReference>
<keyword evidence="1" id="KW-0732">Signal</keyword>
<dbReference type="KEGG" id="xdi:EZH22_08050"/>